<dbReference type="Pfam" id="PF07907">
    <property type="entry name" value="YibE_F"/>
    <property type="match status" value="1"/>
</dbReference>
<dbReference type="PANTHER" id="PTHR41771">
    <property type="entry name" value="MEMBRANE PROTEIN-RELATED"/>
    <property type="match status" value="1"/>
</dbReference>
<proteinExistence type="predicted"/>
<feature type="transmembrane region" description="Helical" evidence="1">
    <location>
        <begin position="12"/>
        <end position="32"/>
    </location>
</feature>
<organism evidence="2 3">
    <name type="scientific">Staphylococcus lugdunensis</name>
    <dbReference type="NCBI Taxonomy" id="28035"/>
    <lineage>
        <taxon>Bacteria</taxon>
        <taxon>Bacillati</taxon>
        <taxon>Bacillota</taxon>
        <taxon>Bacilli</taxon>
        <taxon>Bacillales</taxon>
        <taxon>Staphylococcaceae</taxon>
        <taxon>Staphylococcus</taxon>
    </lineage>
</organism>
<dbReference type="EMBL" id="SCHB01000003">
    <property type="protein sequence ID" value="TBW72317.1"/>
    <property type="molecule type" value="Genomic_DNA"/>
</dbReference>
<feature type="transmembrane region" description="Helical" evidence="1">
    <location>
        <begin position="126"/>
        <end position="143"/>
    </location>
</feature>
<sequence length="371" mass="40923">MMQYKNILTSRFFWLICSLAVLILAVFIFTFFNDRLYHTPIAKITNVEQVHQQKITDEHHNTDTKYKQRLTLEILNGKFQHQTTTINHTYVASQADTEAFSKNNKVLLHITDSLKSATIIEKKRDSLVVAISGVFILAVLIVGKKVGLQSILSLAFNTCAVLLAIQLHNQHPSLSLFGLMTIAVTLATIVTLLLVTGLKLRSWITIASTLLGTLLSIGITALVIRLTGGAGIKYETMSFLTLPPKEVFLASVLIGSLGAVMDVAITLSSGMYEIYQRTPDISIQRLAVAGRRIGQDIMGTMTNILLFSYLSGSLPMLLIYLKNANTFTYTISMNWSLEITRAISGGIGIVLTIPITITLMSLFIKLRGEPS</sequence>
<feature type="transmembrane region" description="Helical" evidence="1">
    <location>
        <begin position="247"/>
        <end position="267"/>
    </location>
</feature>
<dbReference type="AlphaFoldDB" id="A0A4Q9WDE3"/>
<feature type="transmembrane region" description="Helical" evidence="1">
    <location>
        <begin position="150"/>
        <end position="168"/>
    </location>
</feature>
<evidence type="ECO:0000313" key="2">
    <source>
        <dbReference type="EMBL" id="TBW72317.1"/>
    </source>
</evidence>
<protein>
    <submittedName>
        <fullName evidence="2">YibE/F family protein</fullName>
    </submittedName>
</protein>
<feature type="transmembrane region" description="Helical" evidence="1">
    <location>
        <begin position="174"/>
        <end position="196"/>
    </location>
</feature>
<comment type="caution">
    <text evidence="2">The sequence shown here is derived from an EMBL/GenBank/DDBJ whole genome shotgun (WGS) entry which is preliminary data.</text>
</comment>
<feature type="transmembrane region" description="Helical" evidence="1">
    <location>
        <begin position="301"/>
        <end position="321"/>
    </location>
</feature>
<gene>
    <name evidence="2" type="ORF">EQ812_04890</name>
</gene>
<keyword evidence="1" id="KW-0472">Membrane</keyword>
<accession>A0A4Q9WDE3</accession>
<feature type="transmembrane region" description="Helical" evidence="1">
    <location>
        <begin position="203"/>
        <end position="227"/>
    </location>
</feature>
<dbReference type="Proteomes" id="UP000293637">
    <property type="component" value="Unassembled WGS sequence"/>
</dbReference>
<keyword evidence="1" id="KW-1133">Transmembrane helix</keyword>
<evidence type="ECO:0000256" key="1">
    <source>
        <dbReference type="SAM" id="Phobius"/>
    </source>
</evidence>
<feature type="transmembrane region" description="Helical" evidence="1">
    <location>
        <begin position="341"/>
        <end position="364"/>
    </location>
</feature>
<dbReference type="InterPro" id="IPR012507">
    <property type="entry name" value="YibE_F"/>
</dbReference>
<keyword evidence="1" id="KW-0812">Transmembrane</keyword>
<name>A0A4Q9WDE3_STALU</name>
<reference evidence="2 3" key="1">
    <citation type="journal article" date="2019" name="Sci. Transl. Med.">
        <title>Quorum sensing between bacterial species on the skin protects against epidermal injury in atopic dermatitis.</title>
        <authorList>
            <person name="Williams M.R."/>
        </authorList>
    </citation>
    <scope>NUCLEOTIDE SEQUENCE [LARGE SCALE GENOMIC DNA]</scope>
    <source>
        <strain evidence="2 3">E7</strain>
    </source>
</reference>
<dbReference type="PANTHER" id="PTHR41771:SF1">
    <property type="entry name" value="MEMBRANE PROTEIN"/>
    <property type="match status" value="1"/>
</dbReference>
<evidence type="ECO:0000313" key="3">
    <source>
        <dbReference type="Proteomes" id="UP000293637"/>
    </source>
</evidence>